<dbReference type="EMBL" id="GBRH01159487">
    <property type="protein sequence ID" value="JAE38409.1"/>
    <property type="molecule type" value="Transcribed_RNA"/>
</dbReference>
<proteinExistence type="predicted"/>
<accession>A0A0A9HRE3</accession>
<sequence length="20" mass="2025">MERGTSAGMGGNKASKEARS</sequence>
<feature type="region of interest" description="Disordered" evidence="1">
    <location>
        <begin position="1"/>
        <end position="20"/>
    </location>
</feature>
<name>A0A0A9HRE3_ARUDO</name>
<reference evidence="2" key="2">
    <citation type="journal article" date="2015" name="Data Brief">
        <title>Shoot transcriptome of the giant reed, Arundo donax.</title>
        <authorList>
            <person name="Barrero R.A."/>
            <person name="Guerrero F.D."/>
            <person name="Moolhuijzen P."/>
            <person name="Goolsby J.A."/>
            <person name="Tidwell J."/>
            <person name="Bellgard S.E."/>
            <person name="Bellgard M.I."/>
        </authorList>
    </citation>
    <scope>NUCLEOTIDE SEQUENCE</scope>
    <source>
        <tissue evidence="2">Shoot tissue taken approximately 20 cm above the soil surface</tissue>
    </source>
</reference>
<protein>
    <submittedName>
        <fullName evidence="2">Uncharacterized protein</fullName>
    </submittedName>
</protein>
<reference evidence="2" key="1">
    <citation type="submission" date="2014-09" db="EMBL/GenBank/DDBJ databases">
        <authorList>
            <person name="Magalhaes I.L.F."/>
            <person name="Oliveira U."/>
            <person name="Santos F.R."/>
            <person name="Vidigal T.H.D.A."/>
            <person name="Brescovit A.D."/>
            <person name="Santos A.J."/>
        </authorList>
    </citation>
    <scope>NUCLEOTIDE SEQUENCE</scope>
    <source>
        <tissue evidence="2">Shoot tissue taken approximately 20 cm above the soil surface</tissue>
    </source>
</reference>
<dbReference type="AlphaFoldDB" id="A0A0A9HRE3"/>
<organism evidence="2">
    <name type="scientific">Arundo donax</name>
    <name type="common">Giant reed</name>
    <name type="synonym">Donax arundinaceus</name>
    <dbReference type="NCBI Taxonomy" id="35708"/>
    <lineage>
        <taxon>Eukaryota</taxon>
        <taxon>Viridiplantae</taxon>
        <taxon>Streptophyta</taxon>
        <taxon>Embryophyta</taxon>
        <taxon>Tracheophyta</taxon>
        <taxon>Spermatophyta</taxon>
        <taxon>Magnoliopsida</taxon>
        <taxon>Liliopsida</taxon>
        <taxon>Poales</taxon>
        <taxon>Poaceae</taxon>
        <taxon>PACMAD clade</taxon>
        <taxon>Arundinoideae</taxon>
        <taxon>Arundineae</taxon>
        <taxon>Arundo</taxon>
    </lineage>
</organism>
<evidence type="ECO:0000313" key="2">
    <source>
        <dbReference type="EMBL" id="JAE38409.1"/>
    </source>
</evidence>
<evidence type="ECO:0000256" key="1">
    <source>
        <dbReference type="SAM" id="MobiDB-lite"/>
    </source>
</evidence>